<sequence length="729" mass="82606">MELLQLRKQLGVIRSGASAAAQYTVNNRPLPLVTIRNNDIRNLMEMMPQLMLHASNPKQLGGVVLQLVSTTEIDPITNCAKLILHHLSIAYLHWVTPVGLKELRDEELRELQGDGKGLRIPSNRAYDYDVYNDLGDPDQGIEYVRPTLGDEKKPHPRRCCTGWPPIGTVYILPRDEALQKGKRDAFNQGKLKGILRNISPSLTVAESDVFKGFSDLNGLHKERTLHEMKPRDRRQEKNKRSYPKILSKVQDSVEEFFKFDPPQIISTVLNAWKKLYRGDTSCWLRDDEFSRQALAVINPLSIEILKDFPPKSKLDPSIYGAQESALREEHIEGHLNGMSVQQAMEENKLFILDYHDIYLPFLNQINSLEDRKAYATRTIFFLTPMGTLKPIAIEFSLPAVDQNSSESQVLTPPVDATAHWLWQLGKAHVCSNDSGVHQLVHHWLRTHACMEPFIIAAHRQLSVMHPIYKLMDPHMQYTLKINAMARETLINAGGIVETNFTAGKYCMQISSHGLRLLNEDYPYATDGLLIWSAIEDLVQTYVGYYYKDANAVCSDLELQSWYNESINVCHADLRHASWWPKPSTPGDLTSIITTIIWLASAQHAALNFGQYPYGGYVPTRPPLMRQLIPKENDPEYKIFVRDPQGYFLSSLPSWSQTTKYMAVIDIISSNSPDEEYIGARKDLSTWSKNSDINLRNRFGAGISSYELLMPSLGPGVACRGVPNSTTMTI</sequence>
<evidence type="ECO:0000259" key="4">
    <source>
        <dbReference type="PROSITE" id="PS51393"/>
    </source>
</evidence>
<name>A0A922J1R0_CARIL</name>
<keyword evidence="2" id="KW-0560">Oxidoreductase</keyword>
<reference evidence="5" key="1">
    <citation type="submission" date="2021-01" db="EMBL/GenBank/DDBJ databases">
        <authorList>
            <person name="Lovell J.T."/>
            <person name="Bentley N."/>
            <person name="Bhattarai G."/>
            <person name="Jenkins J.W."/>
            <person name="Sreedasyam A."/>
            <person name="Alarcon Y."/>
            <person name="Bock C."/>
            <person name="Boston L."/>
            <person name="Carlson J."/>
            <person name="Cervantes K."/>
            <person name="Clermont K."/>
            <person name="Krom N."/>
            <person name="Kubenka K."/>
            <person name="Mamidi S."/>
            <person name="Mattison C."/>
            <person name="Monteros M."/>
            <person name="Pisani C."/>
            <person name="Plott C."/>
            <person name="Rajasekar S."/>
            <person name="Rhein H.S."/>
            <person name="Rohla C."/>
            <person name="Song M."/>
            <person name="Hilaire R.S."/>
            <person name="Shu S."/>
            <person name="Wells L."/>
            <person name="Wang X."/>
            <person name="Webber J."/>
            <person name="Heerema R.J."/>
            <person name="Klein P."/>
            <person name="Conner P."/>
            <person name="Grauke L."/>
            <person name="Grimwood J."/>
            <person name="Schmutz J."/>
            <person name="Randall J.J."/>
        </authorList>
    </citation>
    <scope>NUCLEOTIDE SEQUENCE</scope>
    <source>
        <tissue evidence="5">Leaf</tissue>
    </source>
</reference>
<evidence type="ECO:0000313" key="5">
    <source>
        <dbReference type="EMBL" id="KAG6691100.1"/>
    </source>
</evidence>
<evidence type="ECO:0000256" key="3">
    <source>
        <dbReference type="ARBA" id="ARBA00023004"/>
    </source>
</evidence>
<protein>
    <recommendedName>
        <fullName evidence="4">Lipoxygenase domain-containing protein</fullName>
    </recommendedName>
</protein>
<dbReference type="PROSITE" id="PS00081">
    <property type="entry name" value="LIPOXYGENASE_2"/>
    <property type="match status" value="1"/>
</dbReference>
<dbReference type="InterPro" id="IPR020833">
    <property type="entry name" value="LipOase_Fe_BS"/>
</dbReference>
<dbReference type="AlphaFoldDB" id="A0A922J1R0"/>
<dbReference type="FunFam" id="3.10.450.60:FF:000002">
    <property type="entry name" value="Lipoxygenase"/>
    <property type="match status" value="1"/>
</dbReference>
<dbReference type="PANTHER" id="PTHR11771">
    <property type="entry name" value="LIPOXYGENASE"/>
    <property type="match status" value="1"/>
</dbReference>
<gene>
    <name evidence="5" type="ORF">I3842_10G048200</name>
</gene>
<evidence type="ECO:0000256" key="2">
    <source>
        <dbReference type="ARBA" id="ARBA00022964"/>
    </source>
</evidence>
<dbReference type="EMBL" id="CM031834">
    <property type="protein sequence ID" value="KAG6691100.1"/>
    <property type="molecule type" value="Genomic_DNA"/>
</dbReference>
<comment type="caution">
    <text evidence="5">The sequence shown here is derived from an EMBL/GenBank/DDBJ whole genome shotgun (WGS) entry which is preliminary data.</text>
</comment>
<dbReference type="GO" id="GO:0046872">
    <property type="term" value="F:metal ion binding"/>
    <property type="evidence" value="ECO:0007669"/>
    <property type="project" value="InterPro"/>
</dbReference>
<comment type="cofactor">
    <cofactor evidence="1">
        <name>Fe cation</name>
        <dbReference type="ChEBI" id="CHEBI:24875"/>
    </cofactor>
</comment>
<dbReference type="Proteomes" id="UP000811246">
    <property type="component" value="Chromosome 10"/>
</dbReference>
<dbReference type="Pfam" id="PF00305">
    <property type="entry name" value="Lipoxygenase"/>
    <property type="match status" value="1"/>
</dbReference>
<dbReference type="PROSITE" id="PS51393">
    <property type="entry name" value="LIPOXYGENASE_3"/>
    <property type="match status" value="1"/>
</dbReference>
<dbReference type="InterPro" id="IPR000907">
    <property type="entry name" value="LipOase"/>
</dbReference>
<evidence type="ECO:0000313" key="6">
    <source>
        <dbReference type="Proteomes" id="UP000811246"/>
    </source>
</evidence>
<dbReference type="GO" id="GO:0034440">
    <property type="term" value="P:lipid oxidation"/>
    <property type="evidence" value="ECO:0007669"/>
    <property type="project" value="InterPro"/>
</dbReference>
<dbReference type="PROSITE" id="PS00711">
    <property type="entry name" value="LIPOXYGENASE_1"/>
    <property type="match status" value="1"/>
</dbReference>
<keyword evidence="3" id="KW-0408">Iron</keyword>
<feature type="domain" description="Lipoxygenase" evidence="4">
    <location>
        <begin position="90"/>
        <end position="729"/>
    </location>
</feature>
<dbReference type="GO" id="GO:0016702">
    <property type="term" value="F:oxidoreductase activity, acting on single donors with incorporation of molecular oxygen, incorporation of two atoms of oxygen"/>
    <property type="evidence" value="ECO:0007669"/>
    <property type="project" value="InterPro"/>
</dbReference>
<keyword evidence="2" id="KW-0223">Dioxygenase</keyword>
<organism evidence="5 6">
    <name type="scientific">Carya illinoinensis</name>
    <name type="common">Pecan</name>
    <dbReference type="NCBI Taxonomy" id="32201"/>
    <lineage>
        <taxon>Eukaryota</taxon>
        <taxon>Viridiplantae</taxon>
        <taxon>Streptophyta</taxon>
        <taxon>Embryophyta</taxon>
        <taxon>Tracheophyta</taxon>
        <taxon>Spermatophyta</taxon>
        <taxon>Magnoliopsida</taxon>
        <taxon>eudicotyledons</taxon>
        <taxon>Gunneridae</taxon>
        <taxon>Pentapetalae</taxon>
        <taxon>rosids</taxon>
        <taxon>fabids</taxon>
        <taxon>Fagales</taxon>
        <taxon>Juglandaceae</taxon>
        <taxon>Carya</taxon>
    </lineage>
</organism>
<proteinExistence type="predicted"/>
<dbReference type="InterPro" id="IPR020834">
    <property type="entry name" value="LipOase_CS"/>
</dbReference>
<dbReference type="InterPro" id="IPR013819">
    <property type="entry name" value="LipOase_C"/>
</dbReference>
<accession>A0A922J1R0</accession>
<evidence type="ECO:0000256" key="1">
    <source>
        <dbReference type="ARBA" id="ARBA00001962"/>
    </source>
</evidence>